<keyword evidence="13" id="KW-1185">Reference proteome</keyword>
<sequence>MAATTNSSSSVDNDYSHAIVKGKRTKRRRLRNYLPVPVPAAATPSTSSSSSAAASGNIDEEDMANCLILLAQGRALEEAGPKPEVQIEGEGGGDGGSGGGGGVSGRSERYTSRRLAEAATMTNGKVSFYVYECKTCNKCFPSFQALGGHRSSHKKIKLATLTAAEEKKPSEELGLHLGISTSYSHPNPLPNNTNASTPPAAHNNVNNSNNNINDINTSSVRQKVHECSICGAEFSSGQALGGHMRRHRAEPIPQGRLQEAKEKSILPLDLNLPAPADDDRGGDLSGPSFGFPPKRPLVFSPSSLVDCHY</sequence>
<keyword evidence="4 9" id="KW-0863">Zinc-finger</keyword>
<evidence type="ECO:0000259" key="11">
    <source>
        <dbReference type="PROSITE" id="PS50157"/>
    </source>
</evidence>
<dbReference type="Pfam" id="PF13912">
    <property type="entry name" value="zf-C2H2_6"/>
    <property type="match status" value="2"/>
</dbReference>
<feature type="compositionally biased region" description="Low complexity" evidence="10">
    <location>
        <begin position="39"/>
        <end position="55"/>
    </location>
</feature>
<dbReference type="AlphaFoldDB" id="A0A843VYG1"/>
<evidence type="ECO:0000313" key="13">
    <source>
        <dbReference type="Proteomes" id="UP000652761"/>
    </source>
</evidence>
<evidence type="ECO:0000256" key="3">
    <source>
        <dbReference type="ARBA" id="ARBA00022737"/>
    </source>
</evidence>
<feature type="compositionally biased region" description="Gly residues" evidence="10">
    <location>
        <begin position="89"/>
        <end position="104"/>
    </location>
</feature>
<evidence type="ECO:0000256" key="1">
    <source>
        <dbReference type="ARBA" id="ARBA00004123"/>
    </source>
</evidence>
<evidence type="ECO:0000256" key="4">
    <source>
        <dbReference type="ARBA" id="ARBA00022771"/>
    </source>
</evidence>
<evidence type="ECO:0000256" key="8">
    <source>
        <dbReference type="ARBA" id="ARBA00023242"/>
    </source>
</evidence>
<dbReference type="Proteomes" id="UP000652761">
    <property type="component" value="Unassembled WGS sequence"/>
</dbReference>
<gene>
    <name evidence="12" type="ORF">Taro_029857</name>
</gene>
<dbReference type="PROSITE" id="PS00028">
    <property type="entry name" value="ZINC_FINGER_C2H2_1"/>
    <property type="match status" value="2"/>
</dbReference>
<keyword evidence="5" id="KW-0862">Zinc</keyword>
<dbReference type="PANTHER" id="PTHR26374">
    <property type="entry name" value="ZINC FINGER PROTEIN ZAT5"/>
    <property type="match status" value="1"/>
</dbReference>
<keyword evidence="8" id="KW-0539">Nucleus</keyword>
<dbReference type="Gene3D" id="3.30.160.60">
    <property type="entry name" value="Classic Zinc Finger"/>
    <property type="match status" value="1"/>
</dbReference>
<dbReference type="SMART" id="SM00355">
    <property type="entry name" value="ZnF_C2H2"/>
    <property type="match status" value="2"/>
</dbReference>
<organism evidence="12 13">
    <name type="scientific">Colocasia esculenta</name>
    <name type="common">Wild taro</name>
    <name type="synonym">Arum esculentum</name>
    <dbReference type="NCBI Taxonomy" id="4460"/>
    <lineage>
        <taxon>Eukaryota</taxon>
        <taxon>Viridiplantae</taxon>
        <taxon>Streptophyta</taxon>
        <taxon>Embryophyta</taxon>
        <taxon>Tracheophyta</taxon>
        <taxon>Spermatophyta</taxon>
        <taxon>Magnoliopsida</taxon>
        <taxon>Liliopsida</taxon>
        <taxon>Araceae</taxon>
        <taxon>Aroideae</taxon>
        <taxon>Colocasieae</taxon>
        <taxon>Colocasia</taxon>
    </lineage>
</organism>
<dbReference type="GO" id="GO:0005634">
    <property type="term" value="C:nucleus"/>
    <property type="evidence" value="ECO:0007669"/>
    <property type="project" value="UniProtKB-SubCell"/>
</dbReference>
<evidence type="ECO:0000256" key="10">
    <source>
        <dbReference type="SAM" id="MobiDB-lite"/>
    </source>
</evidence>
<dbReference type="PANTHER" id="PTHR26374:SF466">
    <property type="entry name" value="OS09G0122000 PROTEIN"/>
    <property type="match status" value="1"/>
</dbReference>
<dbReference type="InterPro" id="IPR013087">
    <property type="entry name" value="Znf_C2H2_type"/>
</dbReference>
<comment type="subcellular location">
    <subcellularLocation>
        <location evidence="1">Nucleus</location>
    </subcellularLocation>
</comment>
<keyword evidence="6" id="KW-0805">Transcription regulation</keyword>
<dbReference type="OrthoDB" id="6077919at2759"/>
<feature type="compositionally biased region" description="Polar residues" evidence="10">
    <location>
        <begin position="1"/>
        <end position="13"/>
    </location>
</feature>
<dbReference type="PROSITE" id="PS50157">
    <property type="entry name" value="ZINC_FINGER_C2H2_2"/>
    <property type="match status" value="2"/>
</dbReference>
<accession>A0A843VYG1</accession>
<keyword evidence="7" id="KW-0804">Transcription</keyword>
<dbReference type="GO" id="GO:0008270">
    <property type="term" value="F:zinc ion binding"/>
    <property type="evidence" value="ECO:0007669"/>
    <property type="project" value="UniProtKB-KW"/>
</dbReference>
<proteinExistence type="predicted"/>
<feature type="domain" description="C2H2-type" evidence="11">
    <location>
        <begin position="131"/>
        <end position="158"/>
    </location>
</feature>
<evidence type="ECO:0000313" key="12">
    <source>
        <dbReference type="EMBL" id="MQL97173.1"/>
    </source>
</evidence>
<keyword evidence="2" id="KW-0479">Metal-binding</keyword>
<feature type="region of interest" description="Disordered" evidence="10">
    <location>
        <begin position="1"/>
        <end position="56"/>
    </location>
</feature>
<protein>
    <recommendedName>
        <fullName evidence="11">C2H2-type domain-containing protein</fullName>
    </recommendedName>
</protein>
<evidence type="ECO:0000256" key="5">
    <source>
        <dbReference type="ARBA" id="ARBA00022833"/>
    </source>
</evidence>
<dbReference type="SUPFAM" id="SSF57667">
    <property type="entry name" value="beta-beta-alpha zinc fingers"/>
    <property type="match status" value="1"/>
</dbReference>
<name>A0A843VYG1_COLES</name>
<feature type="domain" description="C2H2-type" evidence="11">
    <location>
        <begin position="225"/>
        <end position="252"/>
    </location>
</feature>
<evidence type="ECO:0000256" key="7">
    <source>
        <dbReference type="ARBA" id="ARBA00023163"/>
    </source>
</evidence>
<dbReference type="InterPro" id="IPR036236">
    <property type="entry name" value="Znf_C2H2_sf"/>
</dbReference>
<evidence type="ECO:0000256" key="2">
    <source>
        <dbReference type="ARBA" id="ARBA00022723"/>
    </source>
</evidence>
<feature type="compositionally biased region" description="Basic residues" evidence="10">
    <location>
        <begin position="20"/>
        <end position="31"/>
    </location>
</feature>
<reference evidence="12" key="1">
    <citation type="submission" date="2017-07" db="EMBL/GenBank/DDBJ databases">
        <title>Taro Niue Genome Assembly and Annotation.</title>
        <authorList>
            <person name="Atibalentja N."/>
            <person name="Keating K."/>
            <person name="Fields C.J."/>
        </authorList>
    </citation>
    <scope>NUCLEOTIDE SEQUENCE</scope>
    <source>
        <strain evidence="12">Niue_2</strain>
        <tissue evidence="12">Leaf</tissue>
    </source>
</reference>
<comment type="caution">
    <text evidence="12">The sequence shown here is derived from an EMBL/GenBank/DDBJ whole genome shotgun (WGS) entry which is preliminary data.</text>
</comment>
<evidence type="ECO:0000256" key="9">
    <source>
        <dbReference type="PROSITE-ProRule" id="PRU00042"/>
    </source>
</evidence>
<feature type="region of interest" description="Disordered" evidence="10">
    <location>
        <begin position="270"/>
        <end position="295"/>
    </location>
</feature>
<dbReference type="EMBL" id="NMUH01002010">
    <property type="protein sequence ID" value="MQL97173.1"/>
    <property type="molecule type" value="Genomic_DNA"/>
</dbReference>
<feature type="region of interest" description="Disordered" evidence="10">
    <location>
        <begin position="84"/>
        <end position="110"/>
    </location>
</feature>
<evidence type="ECO:0000256" key="6">
    <source>
        <dbReference type="ARBA" id="ARBA00023015"/>
    </source>
</evidence>
<keyword evidence="3" id="KW-0677">Repeat</keyword>